<evidence type="ECO:0008006" key="4">
    <source>
        <dbReference type="Google" id="ProtNLM"/>
    </source>
</evidence>
<keyword evidence="1" id="KW-0472">Membrane</keyword>
<comment type="caution">
    <text evidence="2">The sequence shown here is derived from an EMBL/GenBank/DDBJ whole genome shotgun (WGS) entry which is preliminary data.</text>
</comment>
<gene>
    <name evidence="2" type="ORF">O6P37_22825</name>
</gene>
<keyword evidence="1" id="KW-1133">Transmembrane helix</keyword>
<organism evidence="2 3">
    <name type="scientific">Mycobacterium hippophais</name>
    <dbReference type="NCBI Taxonomy" id="3016340"/>
    <lineage>
        <taxon>Bacteria</taxon>
        <taxon>Bacillati</taxon>
        <taxon>Actinomycetota</taxon>
        <taxon>Actinomycetes</taxon>
        <taxon>Mycobacteriales</taxon>
        <taxon>Mycobacteriaceae</taxon>
        <taxon>Mycobacterium</taxon>
    </lineage>
</organism>
<evidence type="ECO:0000313" key="3">
    <source>
        <dbReference type="Proteomes" id="UP001142153"/>
    </source>
</evidence>
<dbReference type="RefSeq" id="WP_269896215.1">
    <property type="nucleotide sequence ID" value="NZ_JAPZPY010000012.1"/>
</dbReference>
<keyword evidence="1" id="KW-0812">Transmembrane</keyword>
<proteinExistence type="predicted"/>
<sequence>MRLVRAMRDRVTLALVAAAMIGVGFLGLYWSTSLDDFDQWGFRITCGTGFAADYSQAGTADAAAAETQQTPPDYVGQCRSAIWIRRGWTASLMSIGVALSVALLLNGRERVDDRAAHQ</sequence>
<keyword evidence="3" id="KW-1185">Reference proteome</keyword>
<evidence type="ECO:0000256" key="1">
    <source>
        <dbReference type="SAM" id="Phobius"/>
    </source>
</evidence>
<reference evidence="2" key="1">
    <citation type="submission" date="2022-12" db="EMBL/GenBank/DDBJ databases">
        <authorList>
            <person name="Deng Y."/>
            <person name="Zhang Y.-Q."/>
        </authorList>
    </citation>
    <scope>NUCLEOTIDE SEQUENCE</scope>
    <source>
        <strain evidence="2">CPCC 205372</strain>
    </source>
</reference>
<name>A0ABT4PYU3_9MYCO</name>
<protein>
    <recommendedName>
        <fullName evidence="4">Transmembrane protein</fullName>
    </recommendedName>
</protein>
<feature type="transmembrane region" description="Helical" evidence="1">
    <location>
        <begin position="12"/>
        <end position="30"/>
    </location>
</feature>
<dbReference type="Proteomes" id="UP001142153">
    <property type="component" value="Unassembled WGS sequence"/>
</dbReference>
<feature type="transmembrane region" description="Helical" evidence="1">
    <location>
        <begin position="87"/>
        <end position="105"/>
    </location>
</feature>
<accession>A0ABT4PYU3</accession>
<evidence type="ECO:0000313" key="2">
    <source>
        <dbReference type="EMBL" id="MCZ8381710.1"/>
    </source>
</evidence>
<dbReference type="EMBL" id="JAPZPY010000012">
    <property type="protein sequence ID" value="MCZ8381710.1"/>
    <property type="molecule type" value="Genomic_DNA"/>
</dbReference>